<name>A0ABQ1QGZ2_9ACTN</name>
<dbReference type="RefSeq" id="WP_229721613.1">
    <property type="nucleotide sequence ID" value="NZ_BMCK01000004.1"/>
</dbReference>
<gene>
    <name evidence="1" type="ORF">GCM10007231_26570</name>
</gene>
<dbReference type="Proteomes" id="UP000630594">
    <property type="component" value="Unassembled WGS sequence"/>
</dbReference>
<keyword evidence="2" id="KW-1185">Reference proteome</keyword>
<dbReference type="EMBL" id="BMCK01000004">
    <property type="protein sequence ID" value="GGD25854.1"/>
    <property type="molecule type" value="Genomic_DNA"/>
</dbReference>
<comment type="caution">
    <text evidence="1">The sequence shown here is derived from an EMBL/GenBank/DDBJ whole genome shotgun (WGS) entry which is preliminary data.</text>
</comment>
<reference evidence="2" key="1">
    <citation type="journal article" date="2019" name="Int. J. Syst. Evol. Microbiol.">
        <title>The Global Catalogue of Microorganisms (GCM) 10K type strain sequencing project: providing services to taxonomists for standard genome sequencing and annotation.</title>
        <authorList>
            <consortium name="The Broad Institute Genomics Platform"/>
            <consortium name="The Broad Institute Genome Sequencing Center for Infectious Disease"/>
            <person name="Wu L."/>
            <person name="Ma J."/>
        </authorList>
    </citation>
    <scope>NUCLEOTIDE SEQUENCE [LARGE SCALE GENOMIC DNA]</scope>
    <source>
        <strain evidence="2">CCM 7403</strain>
    </source>
</reference>
<protein>
    <submittedName>
        <fullName evidence="1">Uncharacterized protein</fullName>
    </submittedName>
</protein>
<proteinExistence type="predicted"/>
<evidence type="ECO:0000313" key="1">
    <source>
        <dbReference type="EMBL" id="GGD25854.1"/>
    </source>
</evidence>
<sequence length="248" mass="26206">MTDHMPLAAQFAWWGTSWLRGRAGTDELLDALTQRVSVHSVRSHGPEVPQLDETSLVPLLALWRSLGATSVSLALPVEGHPLGLGGPRDFNAAATEVGEAVVVTEVGLGAVPYEVGSGVTWTLHEARRRQVPDLGEADRMLRSTLLATLDALESLEVASWSPEAADRAMNLRHLPAVSPAPGVPDQARSLAARAEQALAVVEAALEDHGGAVSALEVARRAEALRDLGRAARAGLVAACSPEVWPPDR</sequence>
<organism evidence="1 2">
    <name type="scientific">Nocardioides daphniae</name>
    <dbReference type="NCBI Taxonomy" id="402297"/>
    <lineage>
        <taxon>Bacteria</taxon>
        <taxon>Bacillati</taxon>
        <taxon>Actinomycetota</taxon>
        <taxon>Actinomycetes</taxon>
        <taxon>Propionibacteriales</taxon>
        <taxon>Nocardioidaceae</taxon>
        <taxon>Nocardioides</taxon>
    </lineage>
</organism>
<evidence type="ECO:0000313" key="2">
    <source>
        <dbReference type="Proteomes" id="UP000630594"/>
    </source>
</evidence>
<accession>A0ABQ1QGZ2</accession>